<reference evidence="12 13" key="1">
    <citation type="journal article" date="2015" name="Genome Biol.">
        <title>Comparative genomics of Steinernema reveals deeply conserved gene regulatory networks.</title>
        <authorList>
            <person name="Dillman A.R."/>
            <person name="Macchietto M."/>
            <person name="Porter C.F."/>
            <person name="Rogers A."/>
            <person name="Williams B."/>
            <person name="Antoshechkin I."/>
            <person name="Lee M.M."/>
            <person name="Goodwin Z."/>
            <person name="Lu X."/>
            <person name="Lewis E.E."/>
            <person name="Goodrich-Blair H."/>
            <person name="Stock S.P."/>
            <person name="Adams B.J."/>
            <person name="Sternberg P.W."/>
            <person name="Mortazavi A."/>
        </authorList>
    </citation>
    <scope>NUCLEOTIDE SEQUENCE [LARGE SCALE GENOMIC DNA]</scope>
    <source>
        <strain evidence="12 13">ALL</strain>
    </source>
</reference>
<evidence type="ECO:0000259" key="11">
    <source>
        <dbReference type="PROSITE" id="PS51783"/>
    </source>
</evidence>
<comment type="caution">
    <text evidence="12">The sequence shown here is derived from an EMBL/GenBank/DDBJ whole genome shotgun (WGS) entry which is preliminary data.</text>
</comment>
<dbReference type="Pfam" id="PF02138">
    <property type="entry name" value="Beach"/>
    <property type="match status" value="1"/>
</dbReference>
<dbReference type="GO" id="GO:0008104">
    <property type="term" value="P:intracellular protein localization"/>
    <property type="evidence" value="ECO:0007669"/>
    <property type="project" value="TreeGrafter"/>
</dbReference>
<dbReference type="EMBL" id="AZBU02000005">
    <property type="protein sequence ID" value="TKR77171.1"/>
    <property type="molecule type" value="Genomic_DNA"/>
</dbReference>
<dbReference type="InterPro" id="IPR050865">
    <property type="entry name" value="BEACH_Domain"/>
</dbReference>
<evidence type="ECO:0000313" key="12">
    <source>
        <dbReference type="EMBL" id="TKR77171.1"/>
    </source>
</evidence>
<gene>
    <name evidence="12" type="ORF">L596_018191</name>
</gene>
<feature type="compositionally biased region" description="Basic and acidic residues" evidence="9">
    <location>
        <begin position="121"/>
        <end position="131"/>
    </location>
</feature>
<dbReference type="GO" id="GO:0005829">
    <property type="term" value="C:cytosol"/>
    <property type="evidence" value="ECO:0007669"/>
    <property type="project" value="TreeGrafter"/>
</dbReference>
<feature type="compositionally biased region" description="Basic and acidic residues" evidence="9">
    <location>
        <begin position="97"/>
        <end position="106"/>
    </location>
</feature>
<dbReference type="Pfam" id="PF20426">
    <property type="entry name" value="NBCH_WD40"/>
    <property type="match status" value="1"/>
</dbReference>
<dbReference type="SMART" id="SM01026">
    <property type="entry name" value="Beach"/>
    <property type="match status" value="1"/>
</dbReference>
<reference evidence="12 13" key="2">
    <citation type="journal article" date="2019" name="G3 (Bethesda)">
        <title>Hybrid Assembly of the Genome of the Entomopathogenic Nematode Steinernema carpocapsae Identifies the X-Chromosome.</title>
        <authorList>
            <person name="Serra L."/>
            <person name="Macchietto M."/>
            <person name="Macias-Munoz A."/>
            <person name="McGill C.J."/>
            <person name="Rodriguez I.M."/>
            <person name="Rodriguez B."/>
            <person name="Murad R."/>
            <person name="Mortazavi A."/>
        </authorList>
    </citation>
    <scope>NUCLEOTIDE SEQUENCE [LARGE SCALE GENOMIC DNA]</scope>
    <source>
        <strain evidence="12 13">ALL</strain>
    </source>
</reference>
<comment type="function">
    <text evidence="5">Binds to type II regulatory subunits of protein kinase A and anchors/targets them to the membrane. May anchor the kinase to cytoskeletal and/or organelle-associated proteins. Regulates endosomal traffic in polarized epithelial cells such as the vulval precursor cells and intestinal cells. Thought to act as a negative regulator of lin-12 activity in vulval precursor cells. May have a role in the internalization process from basolateral surface of polarized epithelial cells.</text>
</comment>
<evidence type="ECO:0000256" key="7">
    <source>
        <dbReference type="ARBA" id="ARBA00081052"/>
    </source>
</evidence>
<dbReference type="InterPro" id="IPR013320">
    <property type="entry name" value="ConA-like_dom_sf"/>
</dbReference>
<dbReference type="InterPro" id="IPR010508">
    <property type="entry name" value="NBEA-like_DUF1088"/>
</dbReference>
<dbReference type="Proteomes" id="UP000298663">
    <property type="component" value="Unassembled WGS sequence"/>
</dbReference>
<evidence type="ECO:0000256" key="4">
    <source>
        <dbReference type="ARBA" id="ARBA00023136"/>
    </source>
</evidence>
<evidence type="ECO:0000256" key="1">
    <source>
        <dbReference type="ARBA" id="ARBA00004370"/>
    </source>
</evidence>
<feature type="region of interest" description="Disordered" evidence="9">
    <location>
        <begin position="1354"/>
        <end position="1457"/>
    </location>
</feature>
<dbReference type="PROSITE" id="PS50197">
    <property type="entry name" value="BEACH"/>
    <property type="match status" value="1"/>
</dbReference>
<dbReference type="SUPFAM" id="SSF50729">
    <property type="entry name" value="PH domain-like"/>
    <property type="match status" value="1"/>
</dbReference>
<feature type="compositionally biased region" description="Polar residues" evidence="9">
    <location>
        <begin position="1365"/>
        <end position="1376"/>
    </location>
</feature>
<accession>A0A4U5N4W9</accession>
<dbReference type="Gene3D" id="2.130.10.10">
    <property type="entry name" value="YVTN repeat-like/Quinoprotein amine dehydrogenase"/>
    <property type="match status" value="2"/>
</dbReference>
<dbReference type="FunFam" id="1.10.1540.10:FF:000001">
    <property type="entry name" value="neurobeachin isoform X1"/>
    <property type="match status" value="1"/>
</dbReference>
<keyword evidence="2 8" id="KW-0853">WD repeat</keyword>
<dbReference type="Gene3D" id="2.30.29.30">
    <property type="entry name" value="Pleckstrin-homology domain (PH domain)/Phosphotyrosine-binding domain (PTB)"/>
    <property type="match status" value="1"/>
</dbReference>
<feature type="region of interest" description="Disordered" evidence="9">
    <location>
        <begin position="1072"/>
        <end position="1100"/>
    </location>
</feature>
<dbReference type="InterPro" id="IPR031570">
    <property type="entry name" value="NBEA/BDCP_DUF4704"/>
</dbReference>
<dbReference type="InterPro" id="IPR000409">
    <property type="entry name" value="BEACH_dom"/>
</dbReference>
<evidence type="ECO:0000256" key="2">
    <source>
        <dbReference type="ARBA" id="ARBA00022574"/>
    </source>
</evidence>
<comment type="subcellular location">
    <subcellularLocation>
        <location evidence="1">Membrane</location>
    </subcellularLocation>
</comment>
<dbReference type="PROSITE" id="PS51783">
    <property type="entry name" value="PH_BEACH"/>
    <property type="match status" value="1"/>
</dbReference>
<dbReference type="InterPro" id="IPR046852">
    <property type="entry name" value="Neurobeachin_a-sol"/>
</dbReference>
<dbReference type="Pfam" id="PF20425">
    <property type="entry name" value="Neurobeachin"/>
    <property type="match status" value="1"/>
</dbReference>
<dbReference type="OrthoDB" id="26681at2759"/>
<name>A0A4U5N4W9_STECR</name>
<dbReference type="Gene3D" id="2.60.120.200">
    <property type="match status" value="1"/>
</dbReference>
<keyword evidence="4" id="KW-0472">Membrane</keyword>
<dbReference type="SUPFAM" id="SSF49899">
    <property type="entry name" value="Concanavalin A-like lectins/glucanases"/>
    <property type="match status" value="1"/>
</dbReference>
<dbReference type="InterPro" id="IPR036322">
    <property type="entry name" value="WD40_repeat_dom_sf"/>
</dbReference>
<dbReference type="SMART" id="SM00320">
    <property type="entry name" value="WD40"/>
    <property type="match status" value="4"/>
</dbReference>
<feature type="repeat" description="WD" evidence="8">
    <location>
        <begin position="2388"/>
        <end position="2418"/>
    </location>
</feature>
<dbReference type="Pfam" id="PF14844">
    <property type="entry name" value="PH_BEACH"/>
    <property type="match status" value="1"/>
</dbReference>
<dbReference type="InterPro" id="IPR016024">
    <property type="entry name" value="ARM-type_fold"/>
</dbReference>
<dbReference type="GO" id="GO:0016020">
    <property type="term" value="C:membrane"/>
    <property type="evidence" value="ECO:0007669"/>
    <property type="project" value="UniProtKB-SubCell"/>
</dbReference>
<dbReference type="PANTHER" id="PTHR13743">
    <property type="entry name" value="BEIGE/BEACH-RELATED"/>
    <property type="match status" value="1"/>
</dbReference>
<dbReference type="STRING" id="34508.A0A4U5N4W9"/>
<protein>
    <recommendedName>
        <fullName evidence="6">Putative neurobeachin homolog</fullName>
    </recommendedName>
    <alternativeName>
        <fullName evidence="7">Suppressor enhancer of lin-12</fullName>
    </alternativeName>
</protein>
<evidence type="ECO:0000259" key="10">
    <source>
        <dbReference type="PROSITE" id="PS50197"/>
    </source>
</evidence>
<dbReference type="SUPFAM" id="SSF81837">
    <property type="entry name" value="BEACH domain"/>
    <property type="match status" value="1"/>
</dbReference>
<dbReference type="CDD" id="cd01201">
    <property type="entry name" value="PH_BEACH"/>
    <property type="match status" value="1"/>
</dbReference>
<dbReference type="InterPro" id="IPR001680">
    <property type="entry name" value="WD40_rpt"/>
</dbReference>
<evidence type="ECO:0000256" key="3">
    <source>
        <dbReference type="ARBA" id="ARBA00022737"/>
    </source>
</evidence>
<feature type="compositionally biased region" description="Low complexity" evidence="9">
    <location>
        <begin position="1377"/>
        <end position="1393"/>
    </location>
</feature>
<feature type="domain" description="BEACH" evidence="10">
    <location>
        <begin position="1877"/>
        <end position="2167"/>
    </location>
</feature>
<feature type="domain" description="BEACH-type PH" evidence="11">
    <location>
        <begin position="1750"/>
        <end position="1858"/>
    </location>
</feature>
<dbReference type="InterPro" id="IPR011993">
    <property type="entry name" value="PH-like_dom_sf"/>
</dbReference>
<dbReference type="SUPFAM" id="SSF48371">
    <property type="entry name" value="ARM repeat"/>
    <property type="match status" value="1"/>
</dbReference>
<sequence>MSRSRESSETEAPPVENEASSSTKAVELEAEDLHIHVDVDGANELSAPTPQMTPLKTPDIDDAEMEDVMLNENAEAADKKGNDADSGACSEDTDTEAENRRAETRGRGRRTRPTPETFKAAAKEEEPAEEPKIEEEPEATVPVKLEEVRRNESMDTLSNQMNRTTVIHSSEESAEETFKRLTEGLSDGSLTQKDVVDGVFNVLVGGPFDLESRFIMESVSSINSMLYFLDGVSPAIQAEIWSVFVAIVRKSNRNLEACSRVGLITKVLDRLPLADNVISDFLVQLLGVLSNYSITVKETKRFLRALEAVDGVWPRNSFKLLQVMKEMSKRDGADVFFSFPGKAGAGIVLPPLSRWPYQNGWAFCTWLRMDPLNSVNFEKEKPFLFYFKTSKNIGYSCYFMGNCLVVSCVNAKGKETTRCIRQELTPRKWHHIAISFNYSRWSKSEIQCFIDGQLCETIDMTWLASTNDYFNKCFIGCGPENDQNEAFCGQMAAVYAFSQSITLQQANCLFCLGATYQSYFKHDAESNLPEGYKKHLFDGRLNNSLMIAYCPKNCHGQLCLYQTSQSANYFIQVPHAVMKEGVEVITTHSIHNSLHSVGGIQMLLPLFAQIDMPHADRNPAVDYDICSTLLSVISLLLNTSSSAQQQLFHSRGFLIISSVLNQASKEHLTMRVLEAFIEMAKFLLTCPAGNPLLKQLFDHIFLNPQLWMRTLPEIQIRLYKYLTNEFLVNTNFSNMVRRTATVSELIHTIKTAYWVVPPKSPSAYTVKGLEDETRPSKENIVKIRGHILALINRLMFLNVPSAASGVSVEDSDYNRDEEFQLMLNFVGTVYEDDNLYDVLSLMMRSLYEHPAVIIPAFDRKKGISIVFKLLNSPNELIRIPALKLLGYFLCRSTLKRKNDSVTQLNLLSLLTDRLLTNTTHLSQATYNVLFEMLIEKITPDVCFNVSEYASVDGLRFENSVLLKVIANLITQSDPCQELVQVKTVFLQLVIRLCENSKENRRTILQMSVWQEWLINLSYAFPENEDEANVSELVYKMFGILLYHAIRLEYGGWRVWVDTLAIAHSKVSREKFDRTQRIASQAPPSPEHAADGSPSKNDEKPSAIYRTPEFVWSRLHLRLLDDLLSSIEGVVGDWKKEDANSLMDHVNSSDSHIFVQNTVHVLSQLIDSLIMACGGLLPLLAAATSPNSELDIVDSTQQELSIEDAVHFLTRFANLADVFVFISGLNFSELEQEKNMPNGGILRQSLRLVSTVAVRNILACRMKASENGDAPPIHMNPRIAAIQRFVNGALDSMDRSKGDIDIHRLLQESDLQRLKGIVYRDMEENRQAQFLALAVTYLLSVLMVSRYRDILEPPTSPSPFFNTSNGSNYSPSHPSPNASVDSTSGDAASASADQDSSEVESQKPAESLDGDEKATNGDSESIETGISSIKVSDAPGKPAAPNGDDYRPDHLNRFNAGTDLSRPVDSVERRAYLTAKLQNALESVAPLLREIMCDFKSFLQKTLLGTHSQEIMNDVKVMQTLKNQQGSVIELVMLLCSQEWQTSLQKHAGLAFIELVNEGRLMAHATRDHVLRVANEAEFILNRLRAEDVTKHSQFESESAEQLFQRKRDEYNTDHLLTSSRRRDALIAAKMLEKMKTMLIGPSGAWSGAASNGENEEGSQTFYKLDVWEDDSRRRKRFVPNVHGCRHSMAELNAAMAATTAEERQKAREDLLKEIIDNRIINTFQLKTGSSLNELIDESDIDKWGEETDSEFQERTSYSTPGRLIAPGIVIPGTISITATDLYFDADEEDALYQQQDPKCLRYCDNLHGRWHFQEIRAIFLRRYMLQNTALELFLSQRTAIMFAFNDHDTVKRVVDHLPRVGVGVKYGLPQSRKTSLMSPRQLFKHSDMPQKWQKREISNFDYLMFLNTVAGRTFNDLNQYPIFPWVLSNYNSDTLDLGQAANFRDLSKPIGALSESRRKIFQDRFNNWEHETIPPFHYGTHYSTQAFTLNWLLRVEPYTTMFLHMQSGRFDHSDRLFHSMSEAWDNCQRDTQDVKELIPELYYMPEMFRNDNCFELGIRESGERVNDIVLPPWANNSPEHFVNLHRQALESDLVSCQLNQWIDLIFGYKQKGPEAVRAQNVFYYLTYEGAVNVNSIENPAVREGIEQQILSFGQTPVQLMTEPHPPRHSIMTMSPLMFQTCKDDLSMLMKFISNSAIVHISANTFPQLASPTVLSVAQNLVFSLNRWNPNYSAINSSNQSGSLGMGDGGSGANPPDLPMTVDPLLAVGNPSQPLPKRHLGDSFDQRLPISWNNFVATVDSQFIMACGYPDYSFRVISTDSAQTKQVVYGHGDVVTCLARSEATLWADCYIASGSLDCTVVLWHWNSHTQCIAGEYNSPGETAAPRAILTGHDAQITAISVSAELGIVVSGSKDGTVLIHTTNGDLLRTLTCDAPDVAHLPIHCIVMSRECMLGVFYGTSHLATFTTSGRQLQQQSFRFQEQINCATLSRDGEYLIVGSQNGRVSVLRMFPHQVLYTFQQTDSAVRCVSLSVNQRFLLAGLDSGAIVVFNIDFNRWHFEYKQRYLHNQRRL</sequence>
<evidence type="ECO:0000313" key="13">
    <source>
        <dbReference type="Proteomes" id="UP000298663"/>
    </source>
</evidence>
<dbReference type="GO" id="GO:0019901">
    <property type="term" value="F:protein kinase binding"/>
    <property type="evidence" value="ECO:0007669"/>
    <property type="project" value="TreeGrafter"/>
</dbReference>
<dbReference type="Pfam" id="PF06469">
    <property type="entry name" value="DUF1088"/>
    <property type="match status" value="1"/>
</dbReference>
<keyword evidence="13" id="KW-1185">Reference proteome</keyword>
<evidence type="ECO:0000256" key="6">
    <source>
        <dbReference type="ARBA" id="ARBA00068767"/>
    </source>
</evidence>
<dbReference type="SUPFAM" id="SSF50978">
    <property type="entry name" value="WD40 repeat-like"/>
    <property type="match status" value="1"/>
</dbReference>
<organism evidence="12 13">
    <name type="scientific">Steinernema carpocapsae</name>
    <name type="common">Entomopathogenic nematode</name>
    <dbReference type="NCBI Taxonomy" id="34508"/>
    <lineage>
        <taxon>Eukaryota</taxon>
        <taxon>Metazoa</taxon>
        <taxon>Ecdysozoa</taxon>
        <taxon>Nematoda</taxon>
        <taxon>Chromadorea</taxon>
        <taxon>Rhabditida</taxon>
        <taxon>Tylenchina</taxon>
        <taxon>Panagrolaimomorpha</taxon>
        <taxon>Strongyloidoidea</taxon>
        <taxon>Steinernematidae</taxon>
        <taxon>Steinernema</taxon>
    </lineage>
</organism>
<feature type="region of interest" description="Disordered" evidence="9">
    <location>
        <begin position="1"/>
        <end position="139"/>
    </location>
</feature>
<evidence type="ECO:0000256" key="5">
    <source>
        <dbReference type="ARBA" id="ARBA00059038"/>
    </source>
</evidence>
<evidence type="ECO:0000256" key="9">
    <source>
        <dbReference type="SAM" id="MobiDB-lite"/>
    </source>
</evidence>
<feature type="compositionally biased region" description="Acidic residues" evidence="9">
    <location>
        <begin position="60"/>
        <end position="69"/>
    </location>
</feature>
<proteinExistence type="predicted"/>
<dbReference type="InterPro" id="IPR015943">
    <property type="entry name" value="WD40/YVTN_repeat-like_dom_sf"/>
</dbReference>
<dbReference type="InterPro" id="IPR036372">
    <property type="entry name" value="BEACH_dom_sf"/>
</dbReference>
<dbReference type="InterPro" id="IPR023362">
    <property type="entry name" value="PH-BEACH_dom"/>
</dbReference>
<evidence type="ECO:0000256" key="8">
    <source>
        <dbReference type="PROSITE-ProRule" id="PRU00221"/>
    </source>
</evidence>
<dbReference type="PROSITE" id="PS50082">
    <property type="entry name" value="WD_REPEATS_2"/>
    <property type="match status" value="1"/>
</dbReference>
<dbReference type="CDD" id="cd06071">
    <property type="entry name" value="Beach"/>
    <property type="match status" value="1"/>
</dbReference>
<dbReference type="Pfam" id="PF15787">
    <property type="entry name" value="DUF4704"/>
    <property type="match status" value="1"/>
</dbReference>
<dbReference type="InterPro" id="IPR046851">
    <property type="entry name" value="NBCH_WD40"/>
</dbReference>
<feature type="compositionally biased region" description="Polar residues" evidence="9">
    <location>
        <begin position="1415"/>
        <end position="1429"/>
    </location>
</feature>
<dbReference type="Pfam" id="PF13385">
    <property type="entry name" value="Laminin_G_3"/>
    <property type="match status" value="1"/>
</dbReference>
<dbReference type="PANTHER" id="PTHR13743:SF162">
    <property type="entry name" value="NEUROBEACHIN"/>
    <property type="match status" value="1"/>
</dbReference>
<dbReference type="Gene3D" id="1.10.1540.10">
    <property type="entry name" value="BEACH domain"/>
    <property type="match status" value="1"/>
</dbReference>
<keyword evidence="3" id="KW-0677">Repeat</keyword>